<organism evidence="2 3">
    <name type="scientific">Microbacterium thalassium</name>
    <dbReference type="NCBI Taxonomy" id="362649"/>
    <lineage>
        <taxon>Bacteria</taxon>
        <taxon>Bacillati</taxon>
        <taxon>Actinomycetota</taxon>
        <taxon>Actinomycetes</taxon>
        <taxon>Micrococcales</taxon>
        <taxon>Microbacteriaceae</taxon>
        <taxon>Microbacterium</taxon>
    </lineage>
</organism>
<evidence type="ECO:0000313" key="2">
    <source>
        <dbReference type="EMBL" id="MBB6390737.1"/>
    </source>
</evidence>
<gene>
    <name evidence="2" type="ORF">HD594_001050</name>
</gene>
<comment type="caution">
    <text evidence="2">The sequence shown here is derived from an EMBL/GenBank/DDBJ whole genome shotgun (WGS) entry which is preliminary data.</text>
</comment>
<accession>A0A7X0KU32</accession>
<name>A0A7X0KU32_9MICO</name>
<sequence>MGEKIRQRTLPGVYRAEVTDNVDPLGSGRVEVRLVRPQGDPGREVRMWAPWCSPYADDGQGLQVLPEVGSDVVIAFEAGDLAHPIVLGAVWGSGDALPEPPHPANDVRVLQTRSGSRLEFDDAASAPAVRLTTAAGHSVVLEDDQVTISHGSGSTIRLTAATIEISASGPVKVQAPMVDVSAPLARFDGTVTCTTLIASASVVSPAYTPGVGNIM</sequence>
<dbReference type="InterPro" id="IPR006531">
    <property type="entry name" value="Gp5/Vgr_OB"/>
</dbReference>
<reference evidence="2 3" key="1">
    <citation type="submission" date="2020-08" db="EMBL/GenBank/DDBJ databases">
        <title>Sequencing the genomes of 1000 actinobacteria strains.</title>
        <authorList>
            <person name="Klenk H.-P."/>
        </authorList>
    </citation>
    <scope>NUCLEOTIDE SEQUENCE [LARGE SCALE GENOMIC DNA]</scope>
    <source>
        <strain evidence="2 3">DSM 12511</strain>
    </source>
</reference>
<dbReference type="InterPro" id="IPR037026">
    <property type="entry name" value="Vgr_OB-fold_dom_sf"/>
</dbReference>
<dbReference type="Proteomes" id="UP000537775">
    <property type="component" value="Unassembled WGS sequence"/>
</dbReference>
<protein>
    <submittedName>
        <fullName evidence="2">Uncharacterized protein involved in type VI secretion and phage assembly</fullName>
    </submittedName>
</protein>
<keyword evidence="3" id="KW-1185">Reference proteome</keyword>
<dbReference type="Gene3D" id="2.40.50.230">
    <property type="entry name" value="Gp5 N-terminal domain"/>
    <property type="match status" value="1"/>
</dbReference>
<evidence type="ECO:0000313" key="3">
    <source>
        <dbReference type="Proteomes" id="UP000537775"/>
    </source>
</evidence>
<dbReference type="EMBL" id="JACHML010000001">
    <property type="protein sequence ID" value="MBB6390737.1"/>
    <property type="molecule type" value="Genomic_DNA"/>
</dbReference>
<dbReference type="RefSeq" id="WP_184749952.1">
    <property type="nucleotide sequence ID" value="NZ_BAAAJR010000003.1"/>
</dbReference>
<proteinExistence type="predicted"/>
<feature type="domain" description="Gp5/Type VI secretion system Vgr protein OB-fold" evidence="1">
    <location>
        <begin position="14"/>
        <end position="91"/>
    </location>
</feature>
<dbReference type="Pfam" id="PF04717">
    <property type="entry name" value="Phage_base_V"/>
    <property type="match status" value="1"/>
</dbReference>
<dbReference type="SUPFAM" id="SSF69255">
    <property type="entry name" value="gp5 N-terminal domain-like"/>
    <property type="match status" value="1"/>
</dbReference>
<evidence type="ECO:0000259" key="1">
    <source>
        <dbReference type="Pfam" id="PF04717"/>
    </source>
</evidence>
<dbReference type="AlphaFoldDB" id="A0A7X0KU32"/>